<reference evidence="1" key="1">
    <citation type="journal article" date="2015" name="Nature">
        <title>Complex archaea that bridge the gap between prokaryotes and eukaryotes.</title>
        <authorList>
            <person name="Spang A."/>
            <person name="Saw J.H."/>
            <person name="Jorgensen S.L."/>
            <person name="Zaremba-Niedzwiedzka K."/>
            <person name="Martijn J."/>
            <person name="Lind A.E."/>
            <person name="van Eijk R."/>
            <person name="Schleper C."/>
            <person name="Guy L."/>
            <person name="Ettema T.J."/>
        </authorList>
    </citation>
    <scope>NUCLEOTIDE SEQUENCE</scope>
</reference>
<dbReference type="EMBL" id="LAZR01018460">
    <property type="protein sequence ID" value="KKL96335.1"/>
    <property type="molecule type" value="Genomic_DNA"/>
</dbReference>
<accession>A0A0F9IRI6</accession>
<organism evidence="1">
    <name type="scientific">marine sediment metagenome</name>
    <dbReference type="NCBI Taxonomy" id="412755"/>
    <lineage>
        <taxon>unclassified sequences</taxon>
        <taxon>metagenomes</taxon>
        <taxon>ecological metagenomes</taxon>
    </lineage>
</organism>
<comment type="caution">
    <text evidence="1">The sequence shown here is derived from an EMBL/GenBank/DDBJ whole genome shotgun (WGS) entry which is preliminary data.</text>
</comment>
<dbReference type="AlphaFoldDB" id="A0A0F9IRI6"/>
<evidence type="ECO:0000313" key="1">
    <source>
        <dbReference type="EMBL" id="KKL96335.1"/>
    </source>
</evidence>
<proteinExistence type="predicted"/>
<protein>
    <submittedName>
        <fullName evidence="1">Uncharacterized protein</fullName>
    </submittedName>
</protein>
<name>A0A0F9IRI6_9ZZZZ</name>
<gene>
    <name evidence="1" type="ORF">LCGC14_1845560</name>
</gene>
<sequence length="73" mass="8060">MIRHRETGQFLSPNCDDPNCGGILVADTRPGISHDYSIWRCDGLTYEVDGGPLMECKREFPRSDSATGARDGD</sequence>